<dbReference type="WBParaSite" id="Minc3s02889g31968">
    <property type="protein sequence ID" value="Minc3s02889g31968"/>
    <property type="gene ID" value="Minc3s02889g31968"/>
</dbReference>
<reference evidence="2" key="1">
    <citation type="submission" date="2022-11" db="UniProtKB">
        <authorList>
            <consortium name="WormBaseParasite"/>
        </authorList>
    </citation>
    <scope>IDENTIFICATION</scope>
</reference>
<protein>
    <submittedName>
        <fullName evidence="2">Uncharacterized protein</fullName>
    </submittedName>
</protein>
<evidence type="ECO:0000313" key="1">
    <source>
        <dbReference type="Proteomes" id="UP000887563"/>
    </source>
</evidence>
<name>A0A914N2Y3_MELIC</name>
<keyword evidence="1" id="KW-1185">Reference proteome</keyword>
<dbReference type="AlphaFoldDB" id="A0A914N2Y3"/>
<organism evidence="1 2">
    <name type="scientific">Meloidogyne incognita</name>
    <name type="common">Southern root-knot nematode worm</name>
    <name type="synonym">Oxyuris incognita</name>
    <dbReference type="NCBI Taxonomy" id="6306"/>
    <lineage>
        <taxon>Eukaryota</taxon>
        <taxon>Metazoa</taxon>
        <taxon>Ecdysozoa</taxon>
        <taxon>Nematoda</taxon>
        <taxon>Chromadorea</taxon>
        <taxon>Rhabditida</taxon>
        <taxon>Tylenchina</taxon>
        <taxon>Tylenchomorpha</taxon>
        <taxon>Tylenchoidea</taxon>
        <taxon>Meloidogynidae</taxon>
        <taxon>Meloidogyninae</taxon>
        <taxon>Meloidogyne</taxon>
        <taxon>Meloidogyne incognita group</taxon>
    </lineage>
</organism>
<dbReference type="Proteomes" id="UP000887563">
    <property type="component" value="Unplaced"/>
</dbReference>
<accession>A0A914N2Y3</accession>
<sequence length="51" mass="5595">MRTGKIIFCFSHPITRRMAIFEGSSPFNGGHCKVTDCPPCVAGQQKPDLTL</sequence>
<evidence type="ECO:0000313" key="2">
    <source>
        <dbReference type="WBParaSite" id="Minc3s02889g31968"/>
    </source>
</evidence>
<proteinExistence type="predicted"/>